<dbReference type="SMART" id="SM01289">
    <property type="entry name" value="PYRIN"/>
    <property type="match status" value="1"/>
</dbReference>
<feature type="domain" description="Pyrin" evidence="1">
    <location>
        <begin position="1"/>
        <end position="90"/>
    </location>
</feature>
<reference evidence="2" key="2">
    <citation type="submission" date="2025-09" db="UniProtKB">
        <authorList>
            <consortium name="Ensembl"/>
        </authorList>
    </citation>
    <scope>IDENTIFICATION</scope>
</reference>
<dbReference type="Pfam" id="PF02758">
    <property type="entry name" value="PYRIN"/>
    <property type="match status" value="1"/>
</dbReference>
<dbReference type="Proteomes" id="UP000261340">
    <property type="component" value="Unplaced"/>
</dbReference>
<organism evidence="2 3">
    <name type="scientific">Amphilophus citrinellus</name>
    <name type="common">Midas cichlid</name>
    <name type="synonym">Cichlasoma citrinellum</name>
    <dbReference type="NCBI Taxonomy" id="61819"/>
    <lineage>
        <taxon>Eukaryota</taxon>
        <taxon>Metazoa</taxon>
        <taxon>Chordata</taxon>
        <taxon>Craniata</taxon>
        <taxon>Vertebrata</taxon>
        <taxon>Euteleostomi</taxon>
        <taxon>Actinopterygii</taxon>
        <taxon>Neopterygii</taxon>
        <taxon>Teleostei</taxon>
        <taxon>Neoteleostei</taxon>
        <taxon>Acanthomorphata</taxon>
        <taxon>Ovalentaria</taxon>
        <taxon>Cichlomorphae</taxon>
        <taxon>Cichliformes</taxon>
        <taxon>Cichlidae</taxon>
        <taxon>New World cichlids</taxon>
        <taxon>Cichlasomatinae</taxon>
        <taxon>Heroini</taxon>
        <taxon>Amphilophus</taxon>
    </lineage>
</organism>
<dbReference type="InterPro" id="IPR004020">
    <property type="entry name" value="DAPIN"/>
</dbReference>
<dbReference type="AlphaFoldDB" id="A0A3Q0T8A5"/>
<dbReference type="STRING" id="61819.ENSACIP00000028395"/>
<evidence type="ECO:0000313" key="3">
    <source>
        <dbReference type="Proteomes" id="UP000261340"/>
    </source>
</evidence>
<accession>A0A3Q0T8A5</accession>
<dbReference type="PROSITE" id="PS50824">
    <property type="entry name" value="DAPIN"/>
    <property type="match status" value="1"/>
</dbReference>
<proteinExistence type="predicted"/>
<sequence>MPQTTIKMALVSALEDLSKGDFEKFCHQLLDRRQEPRVKRNKVEDKNRLQITDVLVSHFTEEGALRVAVEILKQIGCSEEAQTLETLAGGQSSKPGPSDGEIIFLNMGHVRFALLVFECHIKLYALPKLHSMGFMKKLYSISDYFS</sequence>
<dbReference type="CDD" id="cd08321">
    <property type="entry name" value="Pyrin_ASC-like"/>
    <property type="match status" value="1"/>
</dbReference>
<evidence type="ECO:0000313" key="2">
    <source>
        <dbReference type="Ensembl" id="ENSACIP00000028395.1"/>
    </source>
</evidence>
<dbReference type="InterPro" id="IPR011029">
    <property type="entry name" value="DEATH-like_dom_sf"/>
</dbReference>
<keyword evidence="3" id="KW-1185">Reference proteome</keyword>
<dbReference type="GeneTree" id="ENSGT01030000234768"/>
<reference evidence="2" key="1">
    <citation type="submission" date="2025-08" db="UniProtKB">
        <authorList>
            <consortium name="Ensembl"/>
        </authorList>
    </citation>
    <scope>IDENTIFICATION</scope>
</reference>
<dbReference type="Gene3D" id="1.10.533.10">
    <property type="entry name" value="Death Domain, Fas"/>
    <property type="match status" value="1"/>
</dbReference>
<protein>
    <recommendedName>
        <fullName evidence="1">Pyrin domain-containing protein</fullName>
    </recommendedName>
</protein>
<dbReference type="OMA" id="IGCNQQA"/>
<dbReference type="Ensembl" id="ENSACIT00000029145.1">
    <property type="protein sequence ID" value="ENSACIP00000028395.1"/>
    <property type="gene ID" value="ENSACIG00000022002.1"/>
</dbReference>
<dbReference type="SUPFAM" id="SSF47986">
    <property type="entry name" value="DEATH domain"/>
    <property type="match status" value="1"/>
</dbReference>
<evidence type="ECO:0000259" key="1">
    <source>
        <dbReference type="PROSITE" id="PS50824"/>
    </source>
</evidence>
<name>A0A3Q0T8A5_AMPCI</name>